<evidence type="ECO:0000256" key="3">
    <source>
        <dbReference type="SAM" id="Coils"/>
    </source>
</evidence>
<evidence type="ECO:0000256" key="1">
    <source>
        <dbReference type="ARBA" id="ARBA00004196"/>
    </source>
</evidence>
<dbReference type="EMBL" id="CP104694">
    <property type="protein sequence ID" value="UXI67839.1"/>
    <property type="molecule type" value="Genomic_DNA"/>
</dbReference>
<sequence>MRCLPALLPLIALLAATGCAPQAPPLLGTLEWDRIGVAAEASEPITAIAVNEGDTVAAGQLLLELDGSRAQAQLEQAEAERQRAQALLDERLHGARAENVATLRAEWRRADAQRANERRERDRAAEMRGRGLIAQAELDRREASFRSARAEVDAVTARLAELTNGTRPEQVEQAQAALAFAEARVKELSLARERLRVHAPADGRVDALPFKRGDQPPRGATVVSLLTGDRPYARVYVPAPRRAAIQPGAEFTIHVQGAAAPFHAALARIRSEPAFTPYYALSGDDASQLVYRAELVLDGTDETRKLPAGLTLTAEPRDHGR</sequence>
<keyword evidence="6" id="KW-1185">Reference proteome</keyword>
<comment type="subcellular location">
    <subcellularLocation>
        <location evidence="1">Cell envelope</location>
    </subcellularLocation>
</comment>
<evidence type="ECO:0000256" key="4">
    <source>
        <dbReference type="SAM" id="SignalP"/>
    </source>
</evidence>
<evidence type="ECO:0000256" key="2">
    <source>
        <dbReference type="ARBA" id="ARBA00023054"/>
    </source>
</evidence>
<dbReference type="InterPro" id="IPR050465">
    <property type="entry name" value="UPF0194_transport"/>
</dbReference>
<keyword evidence="2 3" id="KW-0175">Coiled coil</keyword>
<evidence type="ECO:0000313" key="5">
    <source>
        <dbReference type="EMBL" id="UXI67839.1"/>
    </source>
</evidence>
<keyword evidence="4" id="KW-0732">Signal</keyword>
<feature type="signal peptide" evidence="4">
    <location>
        <begin position="1"/>
        <end position="22"/>
    </location>
</feature>
<feature type="coiled-coil region" evidence="3">
    <location>
        <begin position="171"/>
        <end position="198"/>
    </location>
</feature>
<dbReference type="RefSeq" id="WP_261694808.1">
    <property type="nucleotide sequence ID" value="NZ_CP104694.1"/>
</dbReference>
<dbReference type="PROSITE" id="PS51257">
    <property type="entry name" value="PROKAR_LIPOPROTEIN"/>
    <property type="match status" value="1"/>
</dbReference>
<dbReference type="PANTHER" id="PTHR32347">
    <property type="entry name" value="EFFLUX SYSTEM COMPONENT YKNX-RELATED"/>
    <property type="match status" value="1"/>
</dbReference>
<dbReference type="PANTHER" id="PTHR32347:SF29">
    <property type="entry name" value="UPF0194 MEMBRANE PROTEIN YBHG"/>
    <property type="match status" value="1"/>
</dbReference>
<organism evidence="5 6">
    <name type="scientific">Tahibacter amnicola</name>
    <dbReference type="NCBI Taxonomy" id="2976241"/>
    <lineage>
        <taxon>Bacteria</taxon>
        <taxon>Pseudomonadati</taxon>
        <taxon>Pseudomonadota</taxon>
        <taxon>Gammaproteobacteria</taxon>
        <taxon>Lysobacterales</taxon>
        <taxon>Rhodanobacteraceae</taxon>
        <taxon>Tahibacter</taxon>
    </lineage>
</organism>
<reference evidence="5" key="1">
    <citation type="submission" date="2022-09" db="EMBL/GenBank/DDBJ databases">
        <title>Tahibacter sp. nov., isolated from a fresh water.</title>
        <authorList>
            <person name="Baek J.H."/>
            <person name="Lee J.K."/>
            <person name="Kim J.M."/>
            <person name="Jeon C.O."/>
        </authorList>
    </citation>
    <scope>NUCLEOTIDE SEQUENCE</scope>
    <source>
        <strain evidence="5">W38</strain>
    </source>
</reference>
<gene>
    <name evidence="5" type="ORF">N4264_24415</name>
</gene>
<dbReference type="Proteomes" id="UP001064632">
    <property type="component" value="Chromosome"/>
</dbReference>
<proteinExistence type="predicted"/>
<dbReference type="Gene3D" id="2.40.50.100">
    <property type="match status" value="1"/>
</dbReference>
<protein>
    <submittedName>
        <fullName evidence="5">Biotin/lipoyl-binding protein</fullName>
    </submittedName>
</protein>
<feature type="coiled-coil region" evidence="3">
    <location>
        <begin position="62"/>
        <end position="90"/>
    </location>
</feature>
<evidence type="ECO:0000313" key="6">
    <source>
        <dbReference type="Proteomes" id="UP001064632"/>
    </source>
</evidence>
<name>A0ABY6BDL3_9GAMM</name>
<feature type="chain" id="PRO_5046368674" evidence="4">
    <location>
        <begin position="23"/>
        <end position="321"/>
    </location>
</feature>
<dbReference type="SUPFAM" id="SSF111369">
    <property type="entry name" value="HlyD-like secretion proteins"/>
    <property type="match status" value="2"/>
</dbReference>
<dbReference type="Gene3D" id="1.10.287.470">
    <property type="entry name" value="Helix hairpin bin"/>
    <property type="match status" value="1"/>
</dbReference>
<accession>A0ABY6BDL3</accession>